<dbReference type="Proteomes" id="UP000266841">
    <property type="component" value="Unassembled WGS sequence"/>
</dbReference>
<feature type="compositionally biased region" description="Basic and acidic residues" evidence="1">
    <location>
        <begin position="279"/>
        <end position="289"/>
    </location>
</feature>
<organism evidence="2 3">
    <name type="scientific">Thalassiosira oceanica</name>
    <name type="common">Marine diatom</name>
    <dbReference type="NCBI Taxonomy" id="159749"/>
    <lineage>
        <taxon>Eukaryota</taxon>
        <taxon>Sar</taxon>
        <taxon>Stramenopiles</taxon>
        <taxon>Ochrophyta</taxon>
        <taxon>Bacillariophyta</taxon>
        <taxon>Coscinodiscophyceae</taxon>
        <taxon>Thalassiosirophycidae</taxon>
        <taxon>Thalassiosirales</taxon>
        <taxon>Thalassiosiraceae</taxon>
        <taxon>Thalassiosira</taxon>
    </lineage>
</organism>
<dbReference type="OrthoDB" id="247013at2759"/>
<sequence>MGGDGGTISSNRTYLRGAGKACHTADHPSNALKRAKLEEAERARLTMTTCAISGAVLDISPVHKSGGSVGGIGIVACPHGRLYKRENALEALLRRSQGAGDDDKTAPLGTYIRGMKDLYPVRFHVVPTSNGEGGYIAACPITGSEIGNGNIASYLIVRAKSKDKRKNGDTDEVDENPNVLSERAVKEMGLDGLQAEYGPFEEKDMIRLAPPRAGGVFDEIRSKMGGTRRDGSPSEAKKKDKKRKRSADGDNAKISSKVESPGVQMAINDRLRGKGSVPDSKRTAVDEARSTVQSAVSQSSVLSNLFGKGKKPQTEKEKAETLFTRNC</sequence>
<gene>
    <name evidence="2" type="ORF">THAOC_25072</name>
</gene>
<evidence type="ECO:0008006" key="4">
    <source>
        <dbReference type="Google" id="ProtNLM"/>
    </source>
</evidence>
<feature type="compositionally biased region" description="Basic and acidic residues" evidence="1">
    <location>
        <begin position="218"/>
        <end position="238"/>
    </location>
</feature>
<dbReference type="eggNOG" id="ENOG502SRDC">
    <property type="taxonomic scope" value="Eukaryota"/>
</dbReference>
<feature type="region of interest" description="Disordered" evidence="1">
    <location>
        <begin position="216"/>
        <end position="327"/>
    </location>
</feature>
<dbReference type="OMA" id="PITHREM"/>
<comment type="caution">
    <text evidence="2">The sequence shown here is derived from an EMBL/GenBank/DDBJ whole genome shotgun (WGS) entry which is preliminary data.</text>
</comment>
<evidence type="ECO:0000313" key="2">
    <source>
        <dbReference type="EMBL" id="EJK55215.1"/>
    </source>
</evidence>
<dbReference type="InterPro" id="IPR006735">
    <property type="entry name" value="Rtf2"/>
</dbReference>
<dbReference type="EMBL" id="AGNL01034535">
    <property type="protein sequence ID" value="EJK55215.1"/>
    <property type="molecule type" value="Genomic_DNA"/>
</dbReference>
<name>K0RQ94_THAOC</name>
<dbReference type="AlphaFoldDB" id="K0RQ94"/>
<dbReference type="PANTHER" id="PTHR12775">
    <property type="entry name" value="PROTEIN C20ORF43 HOMOLOG"/>
    <property type="match status" value="1"/>
</dbReference>
<evidence type="ECO:0000313" key="3">
    <source>
        <dbReference type="Proteomes" id="UP000266841"/>
    </source>
</evidence>
<accession>K0RQ94</accession>
<feature type="compositionally biased region" description="Low complexity" evidence="1">
    <location>
        <begin position="290"/>
        <end position="303"/>
    </location>
</feature>
<reference evidence="2 3" key="1">
    <citation type="journal article" date="2012" name="Genome Biol.">
        <title>Genome and low-iron response of an oceanic diatom adapted to chronic iron limitation.</title>
        <authorList>
            <person name="Lommer M."/>
            <person name="Specht M."/>
            <person name="Roy A.S."/>
            <person name="Kraemer L."/>
            <person name="Andreson R."/>
            <person name="Gutowska M.A."/>
            <person name="Wolf J."/>
            <person name="Bergner S.V."/>
            <person name="Schilhabel M.B."/>
            <person name="Klostermeier U.C."/>
            <person name="Beiko R.G."/>
            <person name="Rosenstiel P."/>
            <person name="Hippler M."/>
            <person name="Laroche J."/>
        </authorList>
    </citation>
    <scope>NUCLEOTIDE SEQUENCE [LARGE SCALE GENOMIC DNA]</scope>
    <source>
        <strain evidence="2 3">CCMP1005</strain>
    </source>
</reference>
<evidence type="ECO:0000256" key="1">
    <source>
        <dbReference type="SAM" id="MobiDB-lite"/>
    </source>
</evidence>
<proteinExistence type="predicted"/>
<dbReference type="Pfam" id="PF04641">
    <property type="entry name" value="Rtf2"/>
    <property type="match status" value="1"/>
</dbReference>
<protein>
    <recommendedName>
        <fullName evidence="4">Replication termination factor 2</fullName>
    </recommendedName>
</protein>
<dbReference type="GO" id="GO:0005634">
    <property type="term" value="C:nucleus"/>
    <property type="evidence" value="ECO:0007669"/>
    <property type="project" value="TreeGrafter"/>
</dbReference>
<keyword evidence="3" id="KW-1185">Reference proteome</keyword>
<dbReference type="PANTHER" id="PTHR12775:SF0">
    <property type="entry name" value="REPLICATION TERMINATION FACTOR 2"/>
    <property type="match status" value="1"/>
</dbReference>
<dbReference type="GO" id="GO:0006274">
    <property type="term" value="P:DNA replication termination"/>
    <property type="evidence" value="ECO:0007669"/>
    <property type="project" value="TreeGrafter"/>
</dbReference>